<feature type="compositionally biased region" description="Low complexity" evidence="1">
    <location>
        <begin position="260"/>
        <end position="284"/>
    </location>
</feature>
<accession>A0A8H6HFX8</accession>
<feature type="compositionally biased region" description="Basic and acidic residues" evidence="1">
    <location>
        <begin position="80"/>
        <end position="107"/>
    </location>
</feature>
<evidence type="ECO:0000313" key="2">
    <source>
        <dbReference type="EMBL" id="KAF6746263.1"/>
    </source>
</evidence>
<feature type="compositionally biased region" description="Basic and acidic residues" evidence="1">
    <location>
        <begin position="327"/>
        <end position="361"/>
    </location>
</feature>
<feature type="region of interest" description="Disordered" evidence="1">
    <location>
        <begin position="257"/>
        <end position="361"/>
    </location>
</feature>
<feature type="region of interest" description="Disordered" evidence="1">
    <location>
        <begin position="185"/>
        <end position="209"/>
    </location>
</feature>
<sequence>MSIFAMNTEAEMRRASHPSPGVIAEAQRCAWKDLEPNGRRPETNAQHNYESTNDARTGRHYSQGVLQTNRGTRNPKRRAHSESVGRSNESKGRARAPREHNLSEHRKVQISQAQHCGGAVWLPGASEKRSKVGRALRAQIGSRNGREENERWKRTSRRIERSWSKRIEGEKQNSPMLLDSYSRTRQVRPSTNQAPCAMSKFGDTSTGGEQRNVDAHASATHGYRITQTVRMDEVQLRASGISDREIGRKIGTIEEKVVASQSKPRSISSHSPSSSFTSTSSSIESELDFWSTKVNPPLEPTQASFQTHGASSNKLDVPAQAPCFVRTRGDDERRSEPDEKRRERSLRAAQMERQDRWVKGDSNRSDCVKWEEYGARTYTKDSRRILGPTSSGLVL</sequence>
<dbReference type="Proteomes" id="UP000521943">
    <property type="component" value="Unassembled WGS sequence"/>
</dbReference>
<evidence type="ECO:0000256" key="1">
    <source>
        <dbReference type="SAM" id="MobiDB-lite"/>
    </source>
</evidence>
<keyword evidence="3" id="KW-1185">Reference proteome</keyword>
<feature type="region of interest" description="Disordered" evidence="1">
    <location>
        <begin position="1"/>
        <end position="110"/>
    </location>
</feature>
<dbReference type="EMBL" id="JACGCI010000094">
    <property type="protein sequence ID" value="KAF6746263.1"/>
    <property type="molecule type" value="Genomic_DNA"/>
</dbReference>
<organism evidence="2 3">
    <name type="scientific">Ephemerocybe angulata</name>
    <dbReference type="NCBI Taxonomy" id="980116"/>
    <lineage>
        <taxon>Eukaryota</taxon>
        <taxon>Fungi</taxon>
        <taxon>Dikarya</taxon>
        <taxon>Basidiomycota</taxon>
        <taxon>Agaricomycotina</taxon>
        <taxon>Agaricomycetes</taxon>
        <taxon>Agaricomycetidae</taxon>
        <taxon>Agaricales</taxon>
        <taxon>Agaricineae</taxon>
        <taxon>Psathyrellaceae</taxon>
        <taxon>Ephemerocybe</taxon>
    </lineage>
</organism>
<protein>
    <submittedName>
        <fullName evidence="2">Uncharacterized protein</fullName>
    </submittedName>
</protein>
<proteinExistence type="predicted"/>
<feature type="compositionally biased region" description="Basic and acidic residues" evidence="1">
    <location>
        <begin position="30"/>
        <end position="42"/>
    </location>
</feature>
<comment type="caution">
    <text evidence="2">The sequence shown here is derived from an EMBL/GenBank/DDBJ whole genome shotgun (WGS) entry which is preliminary data.</text>
</comment>
<dbReference type="AlphaFoldDB" id="A0A8H6HFX8"/>
<reference evidence="2 3" key="1">
    <citation type="submission" date="2020-07" db="EMBL/GenBank/DDBJ databases">
        <title>Comparative genomics of pyrophilous fungi reveals a link between fire events and developmental genes.</title>
        <authorList>
            <consortium name="DOE Joint Genome Institute"/>
            <person name="Steindorff A.S."/>
            <person name="Carver A."/>
            <person name="Calhoun S."/>
            <person name="Stillman K."/>
            <person name="Liu H."/>
            <person name="Lipzen A."/>
            <person name="Pangilinan J."/>
            <person name="Labutti K."/>
            <person name="Bruns T.D."/>
            <person name="Grigoriev I.V."/>
        </authorList>
    </citation>
    <scope>NUCLEOTIDE SEQUENCE [LARGE SCALE GENOMIC DNA]</scope>
    <source>
        <strain evidence="2 3">CBS 144469</strain>
    </source>
</reference>
<feature type="compositionally biased region" description="Polar residues" evidence="1">
    <location>
        <begin position="301"/>
        <end position="314"/>
    </location>
</feature>
<feature type="compositionally biased region" description="Polar residues" evidence="1">
    <location>
        <begin position="43"/>
        <end position="55"/>
    </location>
</feature>
<gene>
    <name evidence="2" type="ORF">DFP72DRAFT_855523</name>
</gene>
<feature type="compositionally biased region" description="Polar residues" evidence="1">
    <location>
        <begin position="185"/>
        <end position="194"/>
    </location>
</feature>
<name>A0A8H6HFX8_9AGAR</name>
<evidence type="ECO:0000313" key="3">
    <source>
        <dbReference type="Proteomes" id="UP000521943"/>
    </source>
</evidence>